<organism evidence="2">
    <name type="scientific">Siphoviridae sp. ct3R43</name>
    <dbReference type="NCBI Taxonomy" id="2825321"/>
    <lineage>
        <taxon>Viruses</taxon>
        <taxon>Duplodnaviria</taxon>
        <taxon>Heunggongvirae</taxon>
        <taxon>Uroviricota</taxon>
        <taxon>Caudoviricetes</taxon>
    </lineage>
</organism>
<sequence>MPLRRSPFSSGLCSPSLILFRGAPPFADSIIPHLRLIVKRVCVFFQIFLIFLWSGGSTAPPPRHMYPPGVHAAARPASPSGPRETAKISP</sequence>
<reference evidence="2" key="1">
    <citation type="journal article" date="2021" name="Proc. Natl. Acad. Sci. U.S.A.">
        <title>A Catalog of Tens of Thousands of Viruses from Human Metagenomes Reveals Hidden Associations with Chronic Diseases.</title>
        <authorList>
            <person name="Tisza M.J."/>
            <person name="Buck C.B."/>
        </authorList>
    </citation>
    <scope>NUCLEOTIDE SEQUENCE</scope>
    <source>
        <strain evidence="2">Ct3R43</strain>
    </source>
</reference>
<feature type="region of interest" description="Disordered" evidence="1">
    <location>
        <begin position="64"/>
        <end position="90"/>
    </location>
</feature>
<evidence type="ECO:0000256" key="1">
    <source>
        <dbReference type="SAM" id="MobiDB-lite"/>
    </source>
</evidence>
<name>A0A8S5VG77_9CAUD</name>
<accession>A0A8S5VG77</accession>
<proteinExistence type="predicted"/>
<evidence type="ECO:0000313" key="2">
    <source>
        <dbReference type="EMBL" id="DAG05619.1"/>
    </source>
</evidence>
<feature type="compositionally biased region" description="Low complexity" evidence="1">
    <location>
        <begin position="72"/>
        <end position="83"/>
    </location>
</feature>
<dbReference type="EMBL" id="BK016262">
    <property type="protein sequence ID" value="DAG05619.1"/>
    <property type="molecule type" value="Genomic_DNA"/>
</dbReference>
<protein>
    <submittedName>
        <fullName evidence="2">Uncharacterized protein</fullName>
    </submittedName>
</protein>